<sequence>MAVKKTEQPVKLTAAQAREKVKELEEKIEKYDSTAFCLMCKKHKNRETHFYVNTDPMYGETTCTPICRECARKIALRVDKNGEEHEPTKESVILALKYLQKPFLNTVWNASVQESENLIAGKVKHNAWSAYIKNIQMVNYLGLTFFDSDFYKEKIVYDDEKTEVNIINEHLGQDVYEDCQKNKEDVKRLLNYDPFEQEAIEDQPFLYSQLLGLLDSSEDANDDMMRTSSAISIVRGFLQQSKIDDTVAKLMSDINNIEKNSATIKTLQDSKSKITSIITNLAQDSCISLKYNKNAKKGENTWTGKLKKIKELNLREGEVNGFDMETCKAMSQVMDLSHSSILKMLSMDESEWSDMIAEQRKTIVKLQDDLNKYIEISRILLRENLDIKDYLSEHNIKLEMDMVDLNQLYSCFSAVEDTNKQGDANEI</sequence>
<organism evidence="1">
    <name type="scientific">Siphoviridae sp. ctTC45</name>
    <dbReference type="NCBI Taxonomy" id="2827573"/>
    <lineage>
        <taxon>Viruses</taxon>
        <taxon>Duplodnaviria</taxon>
        <taxon>Heunggongvirae</taxon>
        <taxon>Uroviricota</taxon>
        <taxon>Caudoviricetes</taxon>
    </lineage>
</organism>
<proteinExistence type="predicted"/>
<evidence type="ECO:0000313" key="1">
    <source>
        <dbReference type="EMBL" id="DAD72223.1"/>
    </source>
</evidence>
<name>A0A8S5LQV7_9CAUD</name>
<accession>A0A8S5LQV7</accession>
<reference evidence="1" key="1">
    <citation type="journal article" date="2021" name="Proc. Natl. Acad. Sci. U.S.A.">
        <title>A Catalog of Tens of Thousands of Viruses from Human Metagenomes Reveals Hidden Associations with Chronic Diseases.</title>
        <authorList>
            <person name="Tisza M.J."/>
            <person name="Buck C.B."/>
        </authorList>
    </citation>
    <scope>NUCLEOTIDE SEQUENCE</scope>
    <source>
        <strain evidence="1">CtTC45</strain>
    </source>
</reference>
<protein>
    <submittedName>
        <fullName evidence="1">Uncharacterized protein</fullName>
    </submittedName>
</protein>
<dbReference type="EMBL" id="BK015895">
    <property type="protein sequence ID" value="DAD72223.1"/>
    <property type="molecule type" value="Genomic_DNA"/>
</dbReference>